<dbReference type="AlphaFoldDB" id="A0A5N5T2X2"/>
<name>A0A5N5T2X2_9CRUS</name>
<gene>
    <name evidence="1" type="ORF">Anas_06872</name>
</gene>
<comment type="caution">
    <text evidence="1">The sequence shown here is derived from an EMBL/GenBank/DDBJ whole genome shotgun (WGS) entry which is preliminary data.</text>
</comment>
<protein>
    <submittedName>
        <fullName evidence="1">Uncharacterized protein</fullName>
    </submittedName>
</protein>
<reference evidence="1 2" key="1">
    <citation type="journal article" date="2019" name="PLoS Biol.">
        <title>Sex chromosomes control vertical transmission of feminizing Wolbachia symbionts in an isopod.</title>
        <authorList>
            <person name="Becking T."/>
            <person name="Chebbi M.A."/>
            <person name="Giraud I."/>
            <person name="Moumen B."/>
            <person name="Laverre T."/>
            <person name="Caubet Y."/>
            <person name="Peccoud J."/>
            <person name="Gilbert C."/>
            <person name="Cordaux R."/>
        </authorList>
    </citation>
    <scope>NUCLEOTIDE SEQUENCE [LARGE SCALE GENOMIC DNA]</scope>
    <source>
        <strain evidence="1">ANa2</strain>
        <tissue evidence="1">Whole body excluding digestive tract and cuticle</tissue>
    </source>
</reference>
<evidence type="ECO:0000313" key="1">
    <source>
        <dbReference type="EMBL" id="KAB7500864.1"/>
    </source>
</evidence>
<dbReference type="EMBL" id="SEYY01012373">
    <property type="protein sequence ID" value="KAB7500864.1"/>
    <property type="molecule type" value="Genomic_DNA"/>
</dbReference>
<accession>A0A5N5T2X2</accession>
<dbReference type="OrthoDB" id="204305at2759"/>
<keyword evidence="2" id="KW-1185">Reference proteome</keyword>
<dbReference type="Proteomes" id="UP000326759">
    <property type="component" value="Unassembled WGS sequence"/>
</dbReference>
<organism evidence="1 2">
    <name type="scientific">Armadillidium nasatum</name>
    <dbReference type="NCBI Taxonomy" id="96803"/>
    <lineage>
        <taxon>Eukaryota</taxon>
        <taxon>Metazoa</taxon>
        <taxon>Ecdysozoa</taxon>
        <taxon>Arthropoda</taxon>
        <taxon>Crustacea</taxon>
        <taxon>Multicrustacea</taxon>
        <taxon>Malacostraca</taxon>
        <taxon>Eumalacostraca</taxon>
        <taxon>Peracarida</taxon>
        <taxon>Isopoda</taxon>
        <taxon>Oniscidea</taxon>
        <taxon>Crinocheta</taxon>
        <taxon>Armadillidiidae</taxon>
        <taxon>Armadillidium</taxon>
    </lineage>
</organism>
<evidence type="ECO:0000313" key="2">
    <source>
        <dbReference type="Proteomes" id="UP000326759"/>
    </source>
</evidence>
<feature type="non-terminal residue" evidence="1">
    <location>
        <position position="1"/>
    </location>
</feature>
<sequence length="153" mass="18438">YIYIYITIEILGREYDAVSEWLNSTTKSLHLMRDHPDHRVQILGGMWGIRLRDESREKIRRIRDQMYEEVFDDVENEVDQKLLLKFLWPEFNHDFLAHDSYACFLFNGSSPFPTRREGRKFVGAAIFRYPSSRVKEKCPVKCRPKTHQDWEYC</sequence>
<proteinExistence type="predicted"/>